<evidence type="ECO:0000259" key="6">
    <source>
        <dbReference type="Pfam" id="PF00891"/>
    </source>
</evidence>
<evidence type="ECO:0000256" key="3">
    <source>
        <dbReference type="ARBA" id="ARBA00022691"/>
    </source>
</evidence>
<feature type="domain" description="O-methyltransferase C-terminal" evidence="6">
    <location>
        <begin position="65"/>
        <end position="212"/>
    </location>
</feature>
<protein>
    <recommendedName>
        <fullName evidence="6">O-methyltransferase C-terminal domain-containing protein</fullName>
    </recommendedName>
</protein>
<comment type="caution">
    <text evidence="7">The sequence shown here is derived from an EMBL/GenBank/DDBJ whole genome shotgun (WGS) entry which is preliminary data.</text>
</comment>
<dbReference type="Proteomes" id="UP000886885">
    <property type="component" value="Chromosome 5A"/>
</dbReference>
<dbReference type="InterPro" id="IPR019734">
    <property type="entry name" value="TPR_rpt"/>
</dbReference>
<keyword evidence="3" id="KW-0949">S-adenosyl-L-methionine</keyword>
<evidence type="ECO:0000256" key="5">
    <source>
        <dbReference type="SAM" id="SignalP"/>
    </source>
</evidence>
<evidence type="ECO:0000313" key="8">
    <source>
        <dbReference type="Proteomes" id="UP000886885"/>
    </source>
</evidence>
<dbReference type="PROSITE" id="PS50005">
    <property type="entry name" value="TPR"/>
    <property type="match status" value="1"/>
</dbReference>
<sequence>MLNLFSCFFCLWSSQAWITLDRAQLNFREPDSATENFLRAIAIKPDDSKEAQDDRHSASQLVKRYHFNDAILKGGVPFNRAYGMTAFQYPGTDQRFNRVFNQAMPNHTPFTMKKILDIYEGLDGLEVLVDVGGGIGDTLNIITSKYPHIEGIYYNMPHILADAPSYPGTIAFFCFNSTVQLQLPIRRYVVGVEHVGGNMFVSVRNGDAVFMKVKPLWVSSPLTYLRVLRLKFVKIDEHCLKLLKNCWEALPSNGKVIFVESLLPVAPENIASSHVVFEQDLCMLARNPGGMEFEAFAKKSGFSGCEVICCAYNSWVMEFQKNSTAIN</sequence>
<keyword evidence="1" id="KW-0489">Methyltransferase</keyword>
<dbReference type="PANTHER" id="PTHR11746">
    <property type="entry name" value="O-METHYLTRANSFERASE"/>
    <property type="match status" value="1"/>
</dbReference>
<name>A0A8X7ZXG6_POPTO</name>
<keyword evidence="4" id="KW-0802">TPR repeat</keyword>
<dbReference type="Pfam" id="PF00891">
    <property type="entry name" value="Methyltransf_2"/>
    <property type="match status" value="2"/>
</dbReference>
<dbReference type="AlphaFoldDB" id="A0A8X7ZXG6"/>
<evidence type="ECO:0000313" key="7">
    <source>
        <dbReference type="EMBL" id="KAG6776127.1"/>
    </source>
</evidence>
<dbReference type="GO" id="GO:0008171">
    <property type="term" value="F:O-methyltransferase activity"/>
    <property type="evidence" value="ECO:0007669"/>
    <property type="project" value="InterPro"/>
</dbReference>
<dbReference type="PROSITE" id="PS51683">
    <property type="entry name" value="SAM_OMT_II"/>
    <property type="match status" value="1"/>
</dbReference>
<evidence type="ECO:0000256" key="4">
    <source>
        <dbReference type="PROSITE-ProRule" id="PRU00339"/>
    </source>
</evidence>
<feature type="domain" description="O-methyltransferase C-terminal" evidence="6">
    <location>
        <begin position="235"/>
        <end position="302"/>
    </location>
</feature>
<organism evidence="7 8">
    <name type="scientific">Populus tomentosa</name>
    <name type="common">Chinese white poplar</name>
    <dbReference type="NCBI Taxonomy" id="118781"/>
    <lineage>
        <taxon>Eukaryota</taxon>
        <taxon>Viridiplantae</taxon>
        <taxon>Streptophyta</taxon>
        <taxon>Embryophyta</taxon>
        <taxon>Tracheophyta</taxon>
        <taxon>Spermatophyta</taxon>
        <taxon>Magnoliopsida</taxon>
        <taxon>eudicotyledons</taxon>
        <taxon>Gunneridae</taxon>
        <taxon>Pentapetalae</taxon>
        <taxon>rosids</taxon>
        <taxon>fabids</taxon>
        <taxon>Malpighiales</taxon>
        <taxon>Salicaceae</taxon>
        <taxon>Saliceae</taxon>
        <taxon>Populus</taxon>
    </lineage>
</organism>
<accession>A0A8X7ZXG6</accession>
<dbReference type="GO" id="GO:0032259">
    <property type="term" value="P:methylation"/>
    <property type="evidence" value="ECO:0007669"/>
    <property type="project" value="UniProtKB-KW"/>
</dbReference>
<dbReference type="OrthoDB" id="1606438at2759"/>
<keyword evidence="2" id="KW-0808">Transferase</keyword>
<reference evidence="7" key="1">
    <citation type="journal article" date="2020" name="bioRxiv">
        <title>Hybrid origin of Populus tomentosa Carr. identified through genome sequencing and phylogenomic analysis.</title>
        <authorList>
            <person name="An X."/>
            <person name="Gao K."/>
            <person name="Chen Z."/>
            <person name="Li J."/>
            <person name="Yang X."/>
            <person name="Yang X."/>
            <person name="Zhou J."/>
            <person name="Guo T."/>
            <person name="Zhao T."/>
            <person name="Huang S."/>
            <person name="Miao D."/>
            <person name="Khan W.U."/>
            <person name="Rao P."/>
            <person name="Ye M."/>
            <person name="Lei B."/>
            <person name="Liao W."/>
            <person name="Wang J."/>
            <person name="Ji L."/>
            <person name="Li Y."/>
            <person name="Guo B."/>
            <person name="Mustafa N.S."/>
            <person name="Li S."/>
            <person name="Yun Q."/>
            <person name="Keller S.R."/>
            <person name="Mao J."/>
            <person name="Zhang R."/>
            <person name="Strauss S.H."/>
        </authorList>
    </citation>
    <scope>NUCLEOTIDE SEQUENCE</scope>
    <source>
        <strain evidence="7">GM15</strain>
        <tissue evidence="7">Leaf</tissue>
    </source>
</reference>
<feature type="chain" id="PRO_5036467362" description="O-methyltransferase C-terminal domain-containing protein" evidence="5">
    <location>
        <begin position="17"/>
        <end position="327"/>
    </location>
</feature>
<dbReference type="EMBL" id="JAAWWB010000009">
    <property type="protein sequence ID" value="KAG6776127.1"/>
    <property type="molecule type" value="Genomic_DNA"/>
</dbReference>
<dbReference type="InterPro" id="IPR001077">
    <property type="entry name" value="COMT_C"/>
</dbReference>
<evidence type="ECO:0000256" key="2">
    <source>
        <dbReference type="ARBA" id="ARBA00022679"/>
    </source>
</evidence>
<dbReference type="InterPro" id="IPR016461">
    <property type="entry name" value="COMT-like"/>
</dbReference>
<keyword evidence="8" id="KW-1185">Reference proteome</keyword>
<feature type="signal peptide" evidence="5">
    <location>
        <begin position="1"/>
        <end position="16"/>
    </location>
</feature>
<keyword evidence="5" id="KW-0732">Signal</keyword>
<gene>
    <name evidence="7" type="ORF">POTOM_019631</name>
</gene>
<proteinExistence type="predicted"/>
<feature type="repeat" description="TPR" evidence="4">
    <location>
        <begin position="14"/>
        <end position="47"/>
    </location>
</feature>
<evidence type="ECO:0000256" key="1">
    <source>
        <dbReference type="ARBA" id="ARBA00022603"/>
    </source>
</evidence>